<feature type="compositionally biased region" description="Polar residues" evidence="1">
    <location>
        <begin position="347"/>
        <end position="365"/>
    </location>
</feature>
<dbReference type="Proteomes" id="UP001627154">
    <property type="component" value="Unassembled WGS sequence"/>
</dbReference>
<feature type="compositionally biased region" description="Polar residues" evidence="1">
    <location>
        <begin position="454"/>
        <end position="464"/>
    </location>
</feature>
<feature type="region of interest" description="Disordered" evidence="1">
    <location>
        <begin position="333"/>
        <end position="565"/>
    </location>
</feature>
<gene>
    <name evidence="2" type="ORF">TKK_002426</name>
</gene>
<evidence type="ECO:0000313" key="3">
    <source>
        <dbReference type="Proteomes" id="UP001627154"/>
    </source>
</evidence>
<proteinExistence type="predicted"/>
<dbReference type="EMBL" id="JBJJXI010000021">
    <property type="protein sequence ID" value="KAL3405415.1"/>
    <property type="molecule type" value="Genomic_DNA"/>
</dbReference>
<feature type="compositionally biased region" description="Polar residues" evidence="1">
    <location>
        <begin position="490"/>
        <end position="500"/>
    </location>
</feature>
<feature type="compositionally biased region" description="Polar residues" evidence="1">
    <location>
        <begin position="472"/>
        <end position="482"/>
    </location>
</feature>
<feature type="compositionally biased region" description="Basic residues" evidence="1">
    <location>
        <begin position="391"/>
        <end position="406"/>
    </location>
</feature>
<sequence length="604" mass="68500">MKPIPGETVQSIIHGPADAGHIREMSQFLRRQINVWGKERSMLFGRCHHRQPHVILAHSRAGDAAAAAAAAGGHFSLSGGSEPRNPEADRRPNNCAFDCVSDQTGYPAPILRQIVAQRMLVKLYHARLRGRDYQFQCSRCSVSGGNHPFTEKEAKALVEFSKKYRGHAHLHWLNPNCKECKKRPEIMCCMTRYVKVIRKGNLRSPKSLFASESDMLKHLVMIMNGEEGKKAKKCLENNRVSKICNEVRFDRKGKAVVDMYLNEPFKAYKFYYKIPKPEYKPFHATWIIMILKNSQDRQRSKLDILTIYPSDEQAKVEILPLSVPNPINERIEEQDQANQGTEHDSPSRSASQDQPIQRKNQGSRGTSKKRKYRRTIKVVVNIGKSQVTKSSNRRKKKKRTTTKKQKQGNQGEKKNPENPKSSQIQGNQGEKKNPKNPKSSQIRGNQGEKKNPKNPKSSQIQGNQGEKKNPKNPKSSQIQGNQGEKKNPKNPKSSQIQGNQGEKKNPKNPKSSQIQGNKGEKKDTEIPKSSQIQGNEGKKKDTEIPTSSQKQVREKTEEEKRKRLIKKTKRSISNLNLIDEDVKSPRKLAYVYAGLGSHVDYSVV</sequence>
<comment type="caution">
    <text evidence="2">The sequence shown here is derived from an EMBL/GenBank/DDBJ whole genome shotgun (WGS) entry which is preliminary data.</text>
</comment>
<name>A0ABD2XJQ5_9HYME</name>
<organism evidence="2 3">
    <name type="scientific">Trichogramma kaykai</name>
    <dbReference type="NCBI Taxonomy" id="54128"/>
    <lineage>
        <taxon>Eukaryota</taxon>
        <taxon>Metazoa</taxon>
        <taxon>Ecdysozoa</taxon>
        <taxon>Arthropoda</taxon>
        <taxon>Hexapoda</taxon>
        <taxon>Insecta</taxon>
        <taxon>Pterygota</taxon>
        <taxon>Neoptera</taxon>
        <taxon>Endopterygota</taxon>
        <taxon>Hymenoptera</taxon>
        <taxon>Apocrita</taxon>
        <taxon>Proctotrupomorpha</taxon>
        <taxon>Chalcidoidea</taxon>
        <taxon>Trichogrammatidae</taxon>
        <taxon>Trichogramma</taxon>
    </lineage>
</organism>
<protein>
    <submittedName>
        <fullName evidence="2">Uncharacterized protein</fullName>
    </submittedName>
</protein>
<dbReference type="AlphaFoldDB" id="A0ABD2XJQ5"/>
<feature type="compositionally biased region" description="Basic residues" evidence="1">
    <location>
        <begin position="366"/>
        <end position="376"/>
    </location>
</feature>
<feature type="compositionally biased region" description="Basic and acidic residues" evidence="1">
    <location>
        <begin position="551"/>
        <end position="561"/>
    </location>
</feature>
<evidence type="ECO:0000313" key="2">
    <source>
        <dbReference type="EMBL" id="KAL3405415.1"/>
    </source>
</evidence>
<evidence type="ECO:0000256" key="1">
    <source>
        <dbReference type="SAM" id="MobiDB-lite"/>
    </source>
</evidence>
<feature type="compositionally biased region" description="Polar residues" evidence="1">
    <location>
        <begin position="418"/>
        <end position="428"/>
    </location>
</feature>
<accession>A0ABD2XJQ5</accession>
<reference evidence="2 3" key="1">
    <citation type="journal article" date="2024" name="bioRxiv">
        <title>A reference genome for Trichogramma kaykai: A tiny desert-dwelling parasitoid wasp with competing sex-ratio distorters.</title>
        <authorList>
            <person name="Culotta J."/>
            <person name="Lindsey A.R."/>
        </authorList>
    </citation>
    <scope>NUCLEOTIDE SEQUENCE [LARGE SCALE GENOMIC DNA]</scope>
    <source>
        <strain evidence="2 3">KSX58</strain>
    </source>
</reference>
<keyword evidence="3" id="KW-1185">Reference proteome</keyword>